<dbReference type="EMBL" id="CACVAX010000029">
    <property type="protein sequence ID" value="CAA6810505.1"/>
    <property type="molecule type" value="Genomic_DNA"/>
</dbReference>
<name>A0A6S6T170_9BACT</name>
<accession>A0A6S6T170</accession>
<evidence type="ECO:0000313" key="1">
    <source>
        <dbReference type="EMBL" id="CAA6810505.1"/>
    </source>
</evidence>
<organism evidence="1">
    <name type="scientific">uncultured Sulfurovum sp</name>
    <dbReference type="NCBI Taxonomy" id="269237"/>
    <lineage>
        <taxon>Bacteria</taxon>
        <taxon>Pseudomonadati</taxon>
        <taxon>Campylobacterota</taxon>
        <taxon>Epsilonproteobacteria</taxon>
        <taxon>Campylobacterales</taxon>
        <taxon>Sulfurovaceae</taxon>
        <taxon>Sulfurovum</taxon>
        <taxon>environmental samples</taxon>
    </lineage>
</organism>
<proteinExistence type="predicted"/>
<protein>
    <submittedName>
        <fullName evidence="1">Uncharacterized protein</fullName>
    </submittedName>
</protein>
<reference evidence="1" key="1">
    <citation type="submission" date="2020-01" db="EMBL/GenBank/DDBJ databases">
        <authorList>
            <person name="Meier V. D."/>
            <person name="Meier V D."/>
        </authorList>
    </citation>
    <scope>NUCLEOTIDE SEQUENCE</scope>
    <source>
        <strain evidence="1">HLG_WM_MAG_04</strain>
    </source>
</reference>
<sequence length="49" mass="5842">MKKLCKFKDKKFEENKAFILLHTKEPKFICRKCLRVSNNKKLLCKGEAI</sequence>
<gene>
    <name evidence="1" type="ORF">HELGO_WM17801</name>
</gene>
<dbReference type="AlphaFoldDB" id="A0A6S6T170"/>